<feature type="region of interest" description="Disordered" evidence="1">
    <location>
        <begin position="290"/>
        <end position="331"/>
    </location>
</feature>
<protein>
    <submittedName>
        <fullName evidence="2">Uncharacterized protein</fullName>
    </submittedName>
</protein>
<feature type="compositionally biased region" description="Acidic residues" evidence="1">
    <location>
        <begin position="133"/>
        <end position="147"/>
    </location>
</feature>
<sequence length="385" mass="42051">MDLRGKYGQLQPPPSEITSSFAPLPSPKVKLVQRARSPSVNPQTRSRKPSAEPSKEASTLPASPMLPSRKKFVVHPVTYDPTRPVQVHDTGSHQNPPSPTSNKSAAFVAPSHSPAASCFAKNPDSDQDTANNDNDDDEDDTGSEFEEERYMQMLQQYAELSGISFSTGFLTEFEDTVFGTNPTPSSQESSSSSNQTLEDEMDDLPFHKSRLPKDYKPNVVNPRPLMDVDSGPAIPHWPPFITGILPPPELVKAGLLQKEPFYVPPPVPTSSSAPLPSAEPFIPITVFESSYSPYQDPPRSTPPPPSSSTPPSPQLSVLHDSQASHPTGTPHFNIPQLYFESRFECGNLEMMSTQLDTRNGTFFKSKGSLHATKQPTKTSYTASTS</sequence>
<dbReference type="EMBL" id="MCGO01000021">
    <property type="protein sequence ID" value="ORY44742.1"/>
    <property type="molecule type" value="Genomic_DNA"/>
</dbReference>
<proteinExistence type="predicted"/>
<reference evidence="2 3" key="1">
    <citation type="submission" date="2016-07" db="EMBL/GenBank/DDBJ databases">
        <title>Pervasive Adenine N6-methylation of Active Genes in Fungi.</title>
        <authorList>
            <consortium name="DOE Joint Genome Institute"/>
            <person name="Mondo S.J."/>
            <person name="Dannebaum R.O."/>
            <person name="Kuo R.C."/>
            <person name="Labutti K."/>
            <person name="Haridas S."/>
            <person name="Kuo A."/>
            <person name="Salamov A."/>
            <person name="Ahrendt S.R."/>
            <person name="Lipzen A."/>
            <person name="Sullivan W."/>
            <person name="Andreopoulos W.B."/>
            <person name="Clum A."/>
            <person name="Lindquist E."/>
            <person name="Daum C."/>
            <person name="Ramamoorthy G.K."/>
            <person name="Gryganskyi A."/>
            <person name="Culley D."/>
            <person name="Magnuson J.K."/>
            <person name="James T.Y."/>
            <person name="O'Malley M.A."/>
            <person name="Stajich J.E."/>
            <person name="Spatafora J.W."/>
            <person name="Visel A."/>
            <person name="Grigoriev I.V."/>
        </authorList>
    </citation>
    <scope>NUCLEOTIDE SEQUENCE [LARGE SCALE GENOMIC DNA]</scope>
    <source>
        <strain evidence="2 3">JEL800</strain>
    </source>
</reference>
<feature type="region of interest" description="Disordered" evidence="1">
    <location>
        <begin position="176"/>
        <end position="223"/>
    </location>
</feature>
<evidence type="ECO:0000256" key="1">
    <source>
        <dbReference type="SAM" id="MobiDB-lite"/>
    </source>
</evidence>
<accession>A0A1Y2CCH9</accession>
<feature type="region of interest" description="Disordered" evidence="1">
    <location>
        <begin position="1"/>
        <end position="149"/>
    </location>
</feature>
<organism evidence="2 3">
    <name type="scientific">Rhizoclosmatium globosum</name>
    <dbReference type="NCBI Taxonomy" id="329046"/>
    <lineage>
        <taxon>Eukaryota</taxon>
        <taxon>Fungi</taxon>
        <taxon>Fungi incertae sedis</taxon>
        <taxon>Chytridiomycota</taxon>
        <taxon>Chytridiomycota incertae sedis</taxon>
        <taxon>Chytridiomycetes</taxon>
        <taxon>Chytridiales</taxon>
        <taxon>Chytriomycetaceae</taxon>
        <taxon>Rhizoclosmatium</taxon>
    </lineage>
</organism>
<feature type="compositionally biased region" description="Low complexity" evidence="1">
    <location>
        <begin position="180"/>
        <end position="195"/>
    </location>
</feature>
<feature type="compositionally biased region" description="Polar residues" evidence="1">
    <location>
        <begin position="92"/>
        <end position="104"/>
    </location>
</feature>
<feature type="compositionally biased region" description="Pro residues" evidence="1">
    <location>
        <begin position="295"/>
        <end position="313"/>
    </location>
</feature>
<evidence type="ECO:0000313" key="2">
    <source>
        <dbReference type="EMBL" id="ORY44742.1"/>
    </source>
</evidence>
<dbReference type="Proteomes" id="UP000193642">
    <property type="component" value="Unassembled WGS sequence"/>
</dbReference>
<name>A0A1Y2CCH9_9FUNG</name>
<gene>
    <name evidence="2" type="ORF">BCR33DRAFT_208062</name>
</gene>
<dbReference type="AlphaFoldDB" id="A0A1Y2CCH9"/>
<feature type="region of interest" description="Disordered" evidence="1">
    <location>
        <begin position="360"/>
        <end position="385"/>
    </location>
</feature>
<evidence type="ECO:0000313" key="3">
    <source>
        <dbReference type="Proteomes" id="UP000193642"/>
    </source>
</evidence>
<keyword evidence="3" id="KW-1185">Reference proteome</keyword>
<comment type="caution">
    <text evidence="2">The sequence shown here is derived from an EMBL/GenBank/DDBJ whole genome shotgun (WGS) entry which is preliminary data.</text>
</comment>
<feature type="compositionally biased region" description="Polar residues" evidence="1">
    <location>
        <begin position="371"/>
        <end position="385"/>
    </location>
</feature>